<keyword evidence="3" id="KW-1185">Reference proteome</keyword>
<proteinExistence type="predicted"/>
<dbReference type="AlphaFoldDB" id="A0ABC8KA97"/>
<dbReference type="Proteomes" id="UP001642260">
    <property type="component" value="Unassembled WGS sequence"/>
</dbReference>
<sequence>MHHDDHVTKRGTPRMLTYSPTEKVLPKDAQIIDALHGTDAIDTNNIDVEFQEKSMTEGEDGTDLLGKELLEMEARNTHTTEGDKAKTNEALRGKPRHSSTHRRGGRSRIPMGIQRKKGEFLRRGSPRSRRSSKNLPNTNKQ</sequence>
<accession>A0ABC8KA97</accession>
<organism evidence="2 3">
    <name type="scientific">Eruca vesicaria subsp. sativa</name>
    <name type="common">Garden rocket</name>
    <name type="synonym">Eruca sativa</name>
    <dbReference type="NCBI Taxonomy" id="29727"/>
    <lineage>
        <taxon>Eukaryota</taxon>
        <taxon>Viridiplantae</taxon>
        <taxon>Streptophyta</taxon>
        <taxon>Embryophyta</taxon>
        <taxon>Tracheophyta</taxon>
        <taxon>Spermatophyta</taxon>
        <taxon>Magnoliopsida</taxon>
        <taxon>eudicotyledons</taxon>
        <taxon>Gunneridae</taxon>
        <taxon>Pentapetalae</taxon>
        <taxon>rosids</taxon>
        <taxon>malvids</taxon>
        <taxon>Brassicales</taxon>
        <taxon>Brassicaceae</taxon>
        <taxon>Brassiceae</taxon>
        <taxon>Eruca</taxon>
    </lineage>
</organism>
<evidence type="ECO:0000313" key="3">
    <source>
        <dbReference type="Proteomes" id="UP001642260"/>
    </source>
</evidence>
<name>A0ABC8KA97_ERUVS</name>
<gene>
    <name evidence="2" type="ORF">ERUC_LOCUS18168</name>
</gene>
<protein>
    <submittedName>
        <fullName evidence="2">Uncharacterized protein</fullName>
    </submittedName>
</protein>
<feature type="region of interest" description="Disordered" evidence="1">
    <location>
        <begin position="1"/>
        <end position="22"/>
    </location>
</feature>
<feature type="region of interest" description="Disordered" evidence="1">
    <location>
        <begin position="75"/>
        <end position="141"/>
    </location>
</feature>
<reference evidence="2 3" key="1">
    <citation type="submission" date="2022-03" db="EMBL/GenBank/DDBJ databases">
        <authorList>
            <person name="Macdonald S."/>
            <person name="Ahmed S."/>
            <person name="Newling K."/>
        </authorList>
    </citation>
    <scope>NUCLEOTIDE SEQUENCE [LARGE SCALE GENOMIC DNA]</scope>
</reference>
<evidence type="ECO:0000313" key="2">
    <source>
        <dbReference type="EMBL" id="CAH8351053.1"/>
    </source>
</evidence>
<dbReference type="EMBL" id="CAKOAT010168488">
    <property type="protein sequence ID" value="CAH8351053.1"/>
    <property type="molecule type" value="Genomic_DNA"/>
</dbReference>
<feature type="compositionally biased region" description="Basic residues" evidence="1">
    <location>
        <begin position="93"/>
        <end position="106"/>
    </location>
</feature>
<evidence type="ECO:0000256" key="1">
    <source>
        <dbReference type="SAM" id="MobiDB-lite"/>
    </source>
</evidence>
<comment type="caution">
    <text evidence="2">The sequence shown here is derived from an EMBL/GenBank/DDBJ whole genome shotgun (WGS) entry which is preliminary data.</text>
</comment>
<feature type="compositionally biased region" description="Basic and acidic residues" evidence="1">
    <location>
        <begin position="75"/>
        <end position="92"/>
    </location>
</feature>